<keyword evidence="2" id="KW-1185">Reference proteome</keyword>
<sequence>MDQLNADFTIYNGHKNPPLFNMIPLDNWVIDELYAMLRITDCLWRLVLNELQDDDLFDEFTHKVIIEEIKHISVQFQFWKERGSKSWNYTSLMGENKIKVLKNFNLNLLFIPSRAAKIRNLWDKFSQLYDNLQDNSTDPNVFEKATKEYGNWEANEEGLKAFSCSAVEKKNHQQVSYFFRKTLKDGGKNKDEKSAIKDLLDYKNRNLYFSYNNISCSSSKRQKIYIQ</sequence>
<evidence type="ECO:0000313" key="2">
    <source>
        <dbReference type="Proteomes" id="UP000789901"/>
    </source>
</evidence>
<dbReference type="Proteomes" id="UP000789901">
    <property type="component" value="Unassembled WGS sequence"/>
</dbReference>
<dbReference type="EMBL" id="CAJVQB010003343">
    <property type="protein sequence ID" value="CAG8605427.1"/>
    <property type="molecule type" value="Genomic_DNA"/>
</dbReference>
<accession>A0ABN7UL04</accession>
<evidence type="ECO:0000313" key="1">
    <source>
        <dbReference type="EMBL" id="CAG8605427.1"/>
    </source>
</evidence>
<reference evidence="1 2" key="1">
    <citation type="submission" date="2021-06" db="EMBL/GenBank/DDBJ databases">
        <authorList>
            <person name="Kallberg Y."/>
            <person name="Tangrot J."/>
            <person name="Rosling A."/>
        </authorList>
    </citation>
    <scope>NUCLEOTIDE SEQUENCE [LARGE SCALE GENOMIC DNA]</scope>
    <source>
        <strain evidence="1 2">120-4 pot B 10/14</strain>
    </source>
</reference>
<comment type="caution">
    <text evidence="1">The sequence shown here is derived from an EMBL/GenBank/DDBJ whole genome shotgun (WGS) entry which is preliminary data.</text>
</comment>
<proteinExistence type="predicted"/>
<gene>
    <name evidence="1" type="ORF">GMARGA_LOCUS7093</name>
</gene>
<protein>
    <submittedName>
        <fullName evidence="1">29219_t:CDS:1</fullName>
    </submittedName>
</protein>
<name>A0ABN7UL04_GIGMA</name>
<organism evidence="1 2">
    <name type="scientific">Gigaspora margarita</name>
    <dbReference type="NCBI Taxonomy" id="4874"/>
    <lineage>
        <taxon>Eukaryota</taxon>
        <taxon>Fungi</taxon>
        <taxon>Fungi incertae sedis</taxon>
        <taxon>Mucoromycota</taxon>
        <taxon>Glomeromycotina</taxon>
        <taxon>Glomeromycetes</taxon>
        <taxon>Diversisporales</taxon>
        <taxon>Gigasporaceae</taxon>
        <taxon>Gigaspora</taxon>
    </lineage>
</organism>